<evidence type="ECO:0000256" key="3">
    <source>
        <dbReference type="ARBA" id="ARBA00022679"/>
    </source>
</evidence>
<protein>
    <recommendedName>
        <fullName evidence="6">Putative tRNA (cytidine(34)-2'-O)-methyltransferase</fullName>
        <ecNumber evidence="6">2.1.1.207</ecNumber>
    </recommendedName>
    <alternativeName>
        <fullName evidence="6">tRNA (cytidine/uridine-2'-O-)-methyltransferase</fullName>
    </alternativeName>
</protein>
<dbReference type="SUPFAM" id="SSF75217">
    <property type="entry name" value="alpha/beta knot"/>
    <property type="match status" value="1"/>
</dbReference>
<dbReference type="KEGG" id="msyr:CXP39_01785"/>
<evidence type="ECO:0000256" key="7">
    <source>
        <dbReference type="PIRSR" id="PIRSR029256-1"/>
    </source>
</evidence>
<evidence type="ECO:0000256" key="2">
    <source>
        <dbReference type="ARBA" id="ARBA00022603"/>
    </source>
</evidence>
<dbReference type="InterPro" id="IPR029026">
    <property type="entry name" value="tRNA_m1G_MTases_N"/>
</dbReference>
<dbReference type="GO" id="GO:0141102">
    <property type="term" value="F:tRNA (5-carboxymethylaminomethyluridine(34)-2'-O)-methyltransferase activity"/>
    <property type="evidence" value="ECO:0007669"/>
    <property type="project" value="RHEA"/>
</dbReference>
<reference evidence="9 10" key="1">
    <citation type="submission" date="2017-12" db="EMBL/GenBank/DDBJ databases">
        <title>Mesoplasma syrphidae YJS, Complete Genome.</title>
        <authorList>
            <person name="Knight T.F."/>
            <person name="Citino T."/>
            <person name="Rubinstein R."/>
            <person name="Neuschaefer Z."/>
        </authorList>
    </citation>
    <scope>NUCLEOTIDE SEQUENCE [LARGE SCALE GENOMIC DNA]</scope>
    <source>
        <strain evidence="9 10">YJS</strain>
    </source>
</reference>
<dbReference type="GO" id="GO:0141098">
    <property type="term" value="F:tRNA (cytidine(34)-2'-O)-methyltransferase activity"/>
    <property type="evidence" value="ECO:0007669"/>
    <property type="project" value="RHEA"/>
</dbReference>
<dbReference type="GO" id="GO:0002130">
    <property type="term" value="P:wobble position ribose methylation"/>
    <property type="evidence" value="ECO:0007669"/>
    <property type="project" value="TreeGrafter"/>
</dbReference>
<dbReference type="HAMAP" id="MF_01885">
    <property type="entry name" value="tRNA_methyltr_TrmL"/>
    <property type="match status" value="1"/>
</dbReference>
<keyword evidence="5 6" id="KW-0819">tRNA processing</keyword>
<dbReference type="PIRSF" id="PIRSF029256">
    <property type="entry name" value="SpoU_TrmH_prd"/>
    <property type="match status" value="1"/>
</dbReference>
<dbReference type="GO" id="GO:0005737">
    <property type="term" value="C:cytoplasm"/>
    <property type="evidence" value="ECO:0007669"/>
    <property type="project" value="UniProtKB-SubCell"/>
</dbReference>
<dbReference type="RefSeq" id="WP_027048123.1">
    <property type="nucleotide sequence ID" value="NZ_CP025257.1"/>
</dbReference>
<comment type="catalytic activity">
    <reaction evidence="6">
        <text>5-carboxymethylaminomethyluridine(34) in tRNA(Leu) + S-adenosyl-L-methionine = 5-carboxymethylaminomethyl-2'-O-methyluridine(34) in tRNA(Leu) + S-adenosyl-L-homocysteine + H(+)</text>
        <dbReference type="Rhea" id="RHEA:43088"/>
        <dbReference type="Rhea" id="RHEA-COMP:10333"/>
        <dbReference type="Rhea" id="RHEA-COMP:10334"/>
        <dbReference type="ChEBI" id="CHEBI:15378"/>
        <dbReference type="ChEBI" id="CHEBI:57856"/>
        <dbReference type="ChEBI" id="CHEBI:59789"/>
        <dbReference type="ChEBI" id="CHEBI:74508"/>
        <dbReference type="ChEBI" id="CHEBI:74511"/>
        <dbReference type="EC" id="2.1.1.207"/>
    </reaction>
</comment>
<keyword evidence="4 6" id="KW-0949">S-adenosyl-L-methionine</keyword>
<dbReference type="PANTHER" id="PTHR42971">
    <property type="entry name" value="TRNA (CYTIDINE(34)-2'-O)-METHYLTRANSFERASE"/>
    <property type="match status" value="1"/>
</dbReference>
<dbReference type="EMBL" id="CP025257">
    <property type="protein sequence ID" value="AUF83521.1"/>
    <property type="molecule type" value="Genomic_DNA"/>
</dbReference>
<dbReference type="PANTHER" id="PTHR42971:SF1">
    <property type="entry name" value="TRNA (CYTIDINE(34)-2'-O)-METHYLTRANSFERASE"/>
    <property type="match status" value="1"/>
</dbReference>
<evidence type="ECO:0000313" key="9">
    <source>
        <dbReference type="EMBL" id="AUF83521.1"/>
    </source>
</evidence>
<dbReference type="GO" id="GO:0003723">
    <property type="term" value="F:RNA binding"/>
    <property type="evidence" value="ECO:0007669"/>
    <property type="project" value="InterPro"/>
</dbReference>
<dbReference type="InterPro" id="IPR001537">
    <property type="entry name" value="SpoU_MeTrfase"/>
</dbReference>
<evidence type="ECO:0000256" key="5">
    <source>
        <dbReference type="ARBA" id="ARBA00022694"/>
    </source>
</evidence>
<accession>A0A2K9BJS3</accession>
<feature type="binding site" evidence="6 7">
    <location>
        <position position="82"/>
    </location>
    <ligand>
        <name>S-adenosyl-L-methionine</name>
        <dbReference type="ChEBI" id="CHEBI:59789"/>
    </ligand>
</feature>
<name>A0A2K9BJS3_9MOLU</name>
<dbReference type="Gene3D" id="3.40.1280.10">
    <property type="match status" value="1"/>
</dbReference>
<comment type="similarity">
    <text evidence="6">Belongs to the class IV-like SAM-binding methyltransferase superfamily. RNA methyltransferase TrmH family. TrmL subfamily.</text>
</comment>
<comment type="subcellular location">
    <subcellularLocation>
        <location evidence="6">Cytoplasm</location>
    </subcellularLocation>
</comment>
<dbReference type="OrthoDB" id="9789043at2"/>
<sequence length="181" mass="20805">MNKRKLHIVLYETEIAQNVGAIMRTCVATAAKLHIIEPLGFPFDERHLSRPSANEFKYVDMVRYDDWAHFQEANPNATLFCLSRYGKQPISDYDFTEINDDVFIMFGKESTGIPKQILVDNFTTTFRIPMVPEARSINISNCVGITAYEVLRQWGYPNLSKVEVQKGENYITDGNWKGIED</sequence>
<dbReference type="InterPro" id="IPR029028">
    <property type="entry name" value="Alpha/beta_knot_MTases"/>
</dbReference>
<feature type="domain" description="tRNA/rRNA methyltransferase SpoU type" evidence="8">
    <location>
        <begin position="6"/>
        <end position="148"/>
    </location>
</feature>
<dbReference type="InterPro" id="IPR016914">
    <property type="entry name" value="TrmL"/>
</dbReference>
<comment type="function">
    <text evidence="6">Could methylate the ribose at the nucleotide 34 wobble position in tRNA.</text>
</comment>
<keyword evidence="2 6" id="KW-0489">Methyltransferase</keyword>
<gene>
    <name evidence="9" type="ORF">CXP39_01785</name>
</gene>
<dbReference type="EC" id="2.1.1.207" evidence="6"/>
<proteinExistence type="inferred from homology"/>
<feature type="binding site" evidence="6 7">
    <location>
        <position position="128"/>
    </location>
    <ligand>
        <name>S-adenosyl-L-methionine</name>
        <dbReference type="ChEBI" id="CHEBI:59789"/>
    </ligand>
</feature>
<keyword evidence="1 6" id="KW-0963">Cytoplasm</keyword>
<feature type="binding site" evidence="6 7">
    <location>
        <position position="136"/>
    </location>
    <ligand>
        <name>S-adenosyl-L-methionine</name>
        <dbReference type="ChEBI" id="CHEBI:59789"/>
    </ligand>
</feature>
<dbReference type="Proteomes" id="UP000233419">
    <property type="component" value="Chromosome"/>
</dbReference>
<evidence type="ECO:0000256" key="1">
    <source>
        <dbReference type="ARBA" id="ARBA00022490"/>
    </source>
</evidence>
<dbReference type="AlphaFoldDB" id="A0A2K9BJS3"/>
<evidence type="ECO:0000259" key="8">
    <source>
        <dbReference type="Pfam" id="PF00588"/>
    </source>
</evidence>
<organism evidence="9 10">
    <name type="scientific">Mesoplasma syrphidae</name>
    <dbReference type="NCBI Taxonomy" id="225999"/>
    <lineage>
        <taxon>Bacteria</taxon>
        <taxon>Bacillati</taxon>
        <taxon>Mycoplasmatota</taxon>
        <taxon>Mollicutes</taxon>
        <taxon>Entomoplasmatales</taxon>
        <taxon>Entomoplasmataceae</taxon>
        <taxon>Mesoplasma</taxon>
    </lineage>
</organism>
<evidence type="ECO:0000256" key="4">
    <source>
        <dbReference type="ARBA" id="ARBA00022691"/>
    </source>
</evidence>
<dbReference type="CDD" id="cd18094">
    <property type="entry name" value="SpoU-like_TrmL"/>
    <property type="match status" value="1"/>
</dbReference>
<dbReference type="Pfam" id="PF00588">
    <property type="entry name" value="SpoU_methylase"/>
    <property type="match status" value="1"/>
</dbReference>
<keyword evidence="3 6" id="KW-0808">Transferase</keyword>
<comment type="catalytic activity">
    <reaction evidence="6">
        <text>cytidine(34) in tRNA + S-adenosyl-L-methionine = 2'-O-methylcytidine(34) in tRNA + S-adenosyl-L-homocysteine + H(+)</text>
        <dbReference type="Rhea" id="RHEA:43084"/>
        <dbReference type="Rhea" id="RHEA-COMP:10331"/>
        <dbReference type="Rhea" id="RHEA-COMP:10332"/>
        <dbReference type="ChEBI" id="CHEBI:15378"/>
        <dbReference type="ChEBI" id="CHEBI:57856"/>
        <dbReference type="ChEBI" id="CHEBI:59789"/>
        <dbReference type="ChEBI" id="CHEBI:74495"/>
        <dbReference type="ChEBI" id="CHEBI:82748"/>
        <dbReference type="EC" id="2.1.1.207"/>
    </reaction>
</comment>
<keyword evidence="10" id="KW-1185">Reference proteome</keyword>
<evidence type="ECO:0000313" key="10">
    <source>
        <dbReference type="Proteomes" id="UP000233419"/>
    </source>
</evidence>
<feature type="binding site" evidence="6 7">
    <location>
        <position position="107"/>
    </location>
    <ligand>
        <name>S-adenosyl-L-methionine</name>
        <dbReference type="ChEBI" id="CHEBI:59789"/>
    </ligand>
</feature>
<evidence type="ECO:0000256" key="6">
    <source>
        <dbReference type="HAMAP-Rule" id="MF_01885"/>
    </source>
</evidence>